<organism evidence="6 7">
    <name type="scientific">Jaminaea rosea</name>
    <dbReference type="NCBI Taxonomy" id="1569628"/>
    <lineage>
        <taxon>Eukaryota</taxon>
        <taxon>Fungi</taxon>
        <taxon>Dikarya</taxon>
        <taxon>Basidiomycota</taxon>
        <taxon>Ustilaginomycotina</taxon>
        <taxon>Exobasidiomycetes</taxon>
        <taxon>Microstromatales</taxon>
        <taxon>Microstromatales incertae sedis</taxon>
        <taxon>Jaminaea</taxon>
    </lineage>
</organism>
<feature type="compositionally biased region" description="Basic and acidic residues" evidence="4">
    <location>
        <begin position="574"/>
        <end position="583"/>
    </location>
</feature>
<dbReference type="AlphaFoldDB" id="A0A316UNM6"/>
<gene>
    <name evidence="6" type="ORF">BDZ90DRAFT_282092</name>
</gene>
<dbReference type="PANTHER" id="PTHR13237">
    <property type="entry name" value="SOMETHING ABOUT SILENCING PROTEIN 10-RELATED"/>
    <property type="match status" value="1"/>
</dbReference>
<dbReference type="InterPro" id="IPR018972">
    <property type="entry name" value="Sas10_C_dom"/>
</dbReference>
<feature type="domain" description="Sas10 C-terminal" evidence="5">
    <location>
        <begin position="647"/>
        <end position="721"/>
    </location>
</feature>
<protein>
    <recommendedName>
        <fullName evidence="5">Sas10 C-terminal domain-containing protein</fullName>
    </recommendedName>
</protein>
<evidence type="ECO:0000256" key="1">
    <source>
        <dbReference type="ARBA" id="ARBA00004123"/>
    </source>
</evidence>
<dbReference type="PANTHER" id="PTHR13237:SF8">
    <property type="entry name" value="SOMETHING ABOUT SILENCING PROTEIN 10"/>
    <property type="match status" value="1"/>
</dbReference>
<dbReference type="Pfam" id="PF09368">
    <property type="entry name" value="Sas10"/>
    <property type="match status" value="1"/>
</dbReference>
<feature type="compositionally biased region" description="Basic and acidic residues" evidence="4">
    <location>
        <begin position="623"/>
        <end position="636"/>
    </location>
</feature>
<dbReference type="RefSeq" id="XP_025359377.1">
    <property type="nucleotide sequence ID" value="XM_025509427.1"/>
</dbReference>
<evidence type="ECO:0000256" key="4">
    <source>
        <dbReference type="SAM" id="MobiDB-lite"/>
    </source>
</evidence>
<evidence type="ECO:0000313" key="7">
    <source>
        <dbReference type="Proteomes" id="UP000245884"/>
    </source>
</evidence>
<feature type="region of interest" description="Disordered" evidence="4">
    <location>
        <begin position="357"/>
        <end position="376"/>
    </location>
</feature>
<feature type="compositionally biased region" description="Basic and acidic residues" evidence="4">
    <location>
        <begin position="201"/>
        <end position="212"/>
    </location>
</feature>
<feature type="compositionally biased region" description="Acidic residues" evidence="4">
    <location>
        <begin position="68"/>
        <end position="79"/>
    </location>
</feature>
<dbReference type="GeneID" id="37031250"/>
<feature type="compositionally biased region" description="Polar residues" evidence="4">
    <location>
        <begin position="133"/>
        <end position="144"/>
    </location>
</feature>
<dbReference type="EMBL" id="KZ819679">
    <property type="protein sequence ID" value="PWN24765.1"/>
    <property type="molecule type" value="Genomic_DNA"/>
</dbReference>
<dbReference type="OrthoDB" id="1924577at2759"/>
<keyword evidence="3" id="KW-0539">Nucleus</keyword>
<feature type="compositionally biased region" description="Basic residues" evidence="4">
    <location>
        <begin position="661"/>
        <end position="679"/>
    </location>
</feature>
<dbReference type="STRING" id="1569628.A0A316UNM6"/>
<evidence type="ECO:0000256" key="2">
    <source>
        <dbReference type="ARBA" id="ARBA00010979"/>
    </source>
</evidence>
<comment type="similarity">
    <text evidence="2">Belongs to the SAS10 family.</text>
</comment>
<feature type="compositionally biased region" description="Low complexity" evidence="4">
    <location>
        <begin position="587"/>
        <end position="598"/>
    </location>
</feature>
<feature type="compositionally biased region" description="Basic residues" evidence="4">
    <location>
        <begin position="423"/>
        <end position="434"/>
    </location>
</feature>
<evidence type="ECO:0000256" key="3">
    <source>
        <dbReference type="ARBA" id="ARBA00023242"/>
    </source>
</evidence>
<comment type="subcellular location">
    <subcellularLocation>
        <location evidence="1">Nucleus</location>
    </subcellularLocation>
</comment>
<dbReference type="Proteomes" id="UP000245884">
    <property type="component" value="Unassembled WGS sequence"/>
</dbReference>
<proteinExistence type="inferred from homology"/>
<feature type="compositionally biased region" description="Gly residues" evidence="4">
    <location>
        <begin position="695"/>
        <end position="705"/>
    </location>
</feature>
<feature type="region of interest" description="Disordered" evidence="4">
    <location>
        <begin position="508"/>
        <end position="723"/>
    </location>
</feature>
<reference evidence="6 7" key="1">
    <citation type="journal article" date="2018" name="Mol. Biol. Evol.">
        <title>Broad Genomic Sampling Reveals a Smut Pathogenic Ancestry of the Fungal Clade Ustilaginomycotina.</title>
        <authorList>
            <person name="Kijpornyongpan T."/>
            <person name="Mondo S.J."/>
            <person name="Barry K."/>
            <person name="Sandor L."/>
            <person name="Lee J."/>
            <person name="Lipzen A."/>
            <person name="Pangilinan J."/>
            <person name="LaButti K."/>
            <person name="Hainaut M."/>
            <person name="Henrissat B."/>
            <person name="Grigoriev I.V."/>
            <person name="Spatafora J.W."/>
            <person name="Aime M.C."/>
        </authorList>
    </citation>
    <scope>NUCLEOTIDE SEQUENCE [LARGE SCALE GENOMIC DNA]</scope>
    <source>
        <strain evidence="6 7">MCA 5214</strain>
    </source>
</reference>
<dbReference type="GO" id="GO:0032040">
    <property type="term" value="C:small-subunit processome"/>
    <property type="evidence" value="ECO:0007669"/>
    <property type="project" value="TreeGrafter"/>
</dbReference>
<dbReference type="GO" id="GO:0000462">
    <property type="term" value="P:maturation of SSU-rRNA from tricistronic rRNA transcript (SSU-rRNA, 5.8S rRNA, LSU-rRNA)"/>
    <property type="evidence" value="ECO:0007669"/>
    <property type="project" value="TreeGrafter"/>
</dbReference>
<feature type="region of interest" description="Disordered" evidence="4">
    <location>
        <begin position="1"/>
        <end position="161"/>
    </location>
</feature>
<keyword evidence="7" id="KW-1185">Reference proteome</keyword>
<accession>A0A316UNM6</accession>
<feature type="compositionally biased region" description="Basic and acidic residues" evidence="4">
    <location>
        <begin position="515"/>
        <end position="560"/>
    </location>
</feature>
<feature type="region of interest" description="Disordered" evidence="4">
    <location>
        <begin position="465"/>
        <end position="486"/>
    </location>
</feature>
<evidence type="ECO:0000313" key="6">
    <source>
        <dbReference type="EMBL" id="PWN24765.1"/>
    </source>
</evidence>
<name>A0A316UNM6_9BASI</name>
<feature type="compositionally biased region" description="Acidic residues" evidence="4">
    <location>
        <begin position="116"/>
        <end position="129"/>
    </location>
</feature>
<feature type="compositionally biased region" description="Low complexity" evidence="4">
    <location>
        <begin position="1"/>
        <end position="13"/>
    </location>
</feature>
<feature type="compositionally biased region" description="Polar residues" evidence="4">
    <location>
        <begin position="14"/>
        <end position="25"/>
    </location>
</feature>
<feature type="region of interest" description="Disordered" evidence="4">
    <location>
        <begin position="414"/>
        <end position="453"/>
    </location>
</feature>
<feature type="region of interest" description="Disordered" evidence="4">
    <location>
        <begin position="184"/>
        <end position="217"/>
    </location>
</feature>
<evidence type="ECO:0000259" key="5">
    <source>
        <dbReference type="Pfam" id="PF09368"/>
    </source>
</evidence>
<sequence length="723" mass="78575">MAKGKGSKSGSSGLPASSATLNRWNTADDIPSDDEERFHHNRDQVLLNGDDGDNDQPDAFANQREVLGLDESEADDSSADEGHDGASNDDTTAAPTRKSKQFKRLDKTAATAEPLSDSDVDVSSDEEEDISRWGSNKRSYYNTNDLDRMDSDSEIDEEQARELELNEVKRLQAKSRKGMEDADFGLGEADELGGAEQGGKGVRERERRRAELDEAQPAVKATSIAAAAGKTASAAAALPTDPVARASLLVQLQKDSPETVALAGDFADAVDQLIKTESLLKSKDSQSPDFMDAFGMHHMHYQALLAYVTTLAYYFRLRSLHASEPHRLRDHPVLARLLKLKEGLSMMESLDFAVPLDEEEDGEEEEEVEADLEGGLDDLQEQMPFLYGSEEDEDMGELDDDELAGLIADEKENAGEQQAKAVKTAKAKKPKTSKRARDAAAPTPVPVPAPLAGLADADDSLLLASSSRGSASRKSKPTLIDDGDAYGEATSLTASELADKAAKKKSLRFYTGQMDAKEARRGQAARDRMGGDADIPYRDRERSRQGVEQAKAAREGKTNGKADAALDGEDWGEGDSRDWREVMGQKGASDAGTTAGAAGDDDDDDYYDLITSSRREAKRAKKESHDAERDASRIVDDPDLVEGEDGSHRAINRQIANNKGLTRHRKQDRNLRVKKRKKYEKAQKKLSSTRAVYKGGQGALQGGYQGEASGINTGVAKSRRFAN</sequence>